<dbReference type="InterPro" id="IPR010992">
    <property type="entry name" value="IHF-like_DNA-bd_dom_sf"/>
</dbReference>
<dbReference type="PRINTS" id="PR01727">
    <property type="entry name" value="DNABINDINGHU"/>
</dbReference>
<dbReference type="SMART" id="SM00411">
    <property type="entry name" value="BHL"/>
    <property type="match status" value="1"/>
</dbReference>
<evidence type="ECO:0000256" key="4">
    <source>
        <dbReference type="RuleBase" id="RU003939"/>
    </source>
</evidence>
<keyword evidence="2" id="KW-0226">DNA condensation</keyword>
<organism evidence="5 6">
    <name type="scientific">Acidithiobacillus caldus</name>
    <dbReference type="NCBI Taxonomy" id="33059"/>
    <lineage>
        <taxon>Bacteria</taxon>
        <taxon>Pseudomonadati</taxon>
        <taxon>Pseudomonadota</taxon>
        <taxon>Acidithiobacillia</taxon>
        <taxon>Acidithiobacillales</taxon>
        <taxon>Acidithiobacillaceae</taxon>
        <taxon>Acidithiobacillus</taxon>
    </lineage>
</organism>
<dbReference type="GO" id="GO:0030261">
    <property type="term" value="P:chromosome condensation"/>
    <property type="evidence" value="ECO:0007669"/>
    <property type="project" value="UniProtKB-KW"/>
</dbReference>
<dbReference type="PANTHER" id="PTHR33175:SF3">
    <property type="entry name" value="DNA-BINDING PROTEIN HU-BETA"/>
    <property type="match status" value="1"/>
</dbReference>
<dbReference type="RefSeq" id="WP_070113678.1">
    <property type="nucleotide sequence ID" value="NZ_LZYE01000131.1"/>
</dbReference>
<evidence type="ECO:0000256" key="3">
    <source>
        <dbReference type="ARBA" id="ARBA00023125"/>
    </source>
</evidence>
<dbReference type="AlphaFoldDB" id="A0A1E7YNQ1"/>
<dbReference type="Proteomes" id="UP000175616">
    <property type="component" value="Unassembled WGS sequence"/>
</dbReference>
<evidence type="ECO:0000313" key="5">
    <source>
        <dbReference type="EMBL" id="OFC36766.1"/>
    </source>
</evidence>
<protein>
    <submittedName>
        <fullName evidence="5">DNA-binding protein</fullName>
    </submittedName>
</protein>
<comment type="caution">
    <text evidence="5">The sequence shown here is derived from an EMBL/GenBank/DDBJ whole genome shotgun (WGS) entry which is preliminary data.</text>
</comment>
<gene>
    <name evidence="5" type="ORF">BAE27_05395</name>
</gene>
<dbReference type="InterPro" id="IPR000119">
    <property type="entry name" value="Hist_DNA-bd"/>
</dbReference>
<dbReference type="Gene3D" id="4.10.520.10">
    <property type="entry name" value="IHF-like DNA-binding proteins"/>
    <property type="match status" value="1"/>
</dbReference>
<sequence>MNKSEFIAAMAELSNMTKAEAERAFGAFRSTLESALPSSGKITLPGVGTFVVHERPARKGRNPATGAEITIAAKQTIRFKPAKNLVDRIHP</sequence>
<dbReference type="Pfam" id="PF00216">
    <property type="entry name" value="Bac_DNA_binding"/>
    <property type="match status" value="1"/>
</dbReference>
<keyword evidence="3 5" id="KW-0238">DNA-binding</keyword>
<dbReference type="CDD" id="cd13831">
    <property type="entry name" value="HU"/>
    <property type="match status" value="1"/>
</dbReference>
<evidence type="ECO:0000256" key="2">
    <source>
        <dbReference type="ARBA" id="ARBA00023067"/>
    </source>
</evidence>
<dbReference type="SUPFAM" id="SSF47729">
    <property type="entry name" value="IHF-like DNA-binding proteins"/>
    <property type="match status" value="1"/>
</dbReference>
<proteinExistence type="inferred from homology"/>
<reference evidence="5 6" key="1">
    <citation type="submission" date="2016-06" db="EMBL/GenBank/DDBJ databases">
        <title>Gene turnover analysis identifies the evolutionary adaptation of the extremophile Acidithiobacillus caldus.</title>
        <authorList>
            <person name="Zhang X."/>
        </authorList>
    </citation>
    <scope>NUCLEOTIDE SEQUENCE [LARGE SCALE GENOMIC DNA]</scope>
    <source>
        <strain evidence="5 6">DX</strain>
    </source>
</reference>
<dbReference type="EMBL" id="LZYE01000131">
    <property type="protein sequence ID" value="OFC36766.1"/>
    <property type="molecule type" value="Genomic_DNA"/>
</dbReference>
<evidence type="ECO:0000256" key="1">
    <source>
        <dbReference type="ARBA" id="ARBA00010529"/>
    </source>
</evidence>
<name>A0A1E7YNQ1_9PROT</name>
<dbReference type="PANTHER" id="PTHR33175">
    <property type="entry name" value="DNA-BINDING PROTEIN HU"/>
    <property type="match status" value="1"/>
</dbReference>
<accession>A0A1E7YNQ1</accession>
<evidence type="ECO:0000313" key="6">
    <source>
        <dbReference type="Proteomes" id="UP000175616"/>
    </source>
</evidence>
<dbReference type="GO" id="GO:0030527">
    <property type="term" value="F:structural constituent of chromatin"/>
    <property type="evidence" value="ECO:0007669"/>
    <property type="project" value="InterPro"/>
</dbReference>
<comment type="similarity">
    <text evidence="1 4">Belongs to the bacterial histone-like protein family.</text>
</comment>
<dbReference type="GO" id="GO:0003677">
    <property type="term" value="F:DNA binding"/>
    <property type="evidence" value="ECO:0007669"/>
    <property type="project" value="UniProtKB-KW"/>
</dbReference>